<accession>A0A399CW04</accession>
<evidence type="ECO:0000256" key="3">
    <source>
        <dbReference type="ARBA" id="ARBA00022723"/>
    </source>
</evidence>
<dbReference type="PROSITE" id="PS51790">
    <property type="entry name" value="MSRB"/>
    <property type="match status" value="1"/>
</dbReference>
<dbReference type="GO" id="GO:0006979">
    <property type="term" value="P:response to oxidative stress"/>
    <property type="evidence" value="ECO:0007669"/>
    <property type="project" value="InterPro"/>
</dbReference>
<evidence type="ECO:0000313" key="9">
    <source>
        <dbReference type="Proteomes" id="UP000266441"/>
    </source>
</evidence>
<dbReference type="EMBL" id="QWET01000025">
    <property type="protein sequence ID" value="RIH63168.1"/>
    <property type="molecule type" value="Genomic_DNA"/>
</dbReference>
<dbReference type="EC" id="1.8.4.12" evidence="2"/>
<dbReference type="AlphaFoldDB" id="A0A399CW04"/>
<comment type="cofactor">
    <cofactor evidence="1">
        <name>Zn(2+)</name>
        <dbReference type="ChEBI" id="CHEBI:29105"/>
    </cofactor>
</comment>
<dbReference type="InterPro" id="IPR011057">
    <property type="entry name" value="Mss4-like_sf"/>
</dbReference>
<evidence type="ECO:0000256" key="1">
    <source>
        <dbReference type="ARBA" id="ARBA00001947"/>
    </source>
</evidence>
<keyword evidence="3" id="KW-0479">Metal-binding</keyword>
<dbReference type="GO" id="GO:0030091">
    <property type="term" value="P:protein repair"/>
    <property type="evidence" value="ECO:0007669"/>
    <property type="project" value="InterPro"/>
</dbReference>
<keyword evidence="5 8" id="KW-0560">Oxidoreductase</keyword>
<dbReference type="SUPFAM" id="SSF51316">
    <property type="entry name" value="Mss4-like"/>
    <property type="match status" value="1"/>
</dbReference>
<dbReference type="PANTHER" id="PTHR46081:SF8">
    <property type="entry name" value="PEPTIDE METHIONINE SULFOXIDE REDUCTASE 2"/>
    <property type="match status" value="1"/>
</dbReference>
<dbReference type="Pfam" id="PF01641">
    <property type="entry name" value="SelR"/>
    <property type="match status" value="1"/>
</dbReference>
<dbReference type="GO" id="GO:0033743">
    <property type="term" value="F:peptide-methionine (R)-S-oxide reductase activity"/>
    <property type="evidence" value="ECO:0007669"/>
    <property type="project" value="UniProtKB-EC"/>
</dbReference>
<dbReference type="Gene3D" id="2.170.150.20">
    <property type="entry name" value="Peptide methionine sulfoxide reductase"/>
    <property type="match status" value="1"/>
</dbReference>
<evidence type="ECO:0000256" key="6">
    <source>
        <dbReference type="ARBA" id="ARBA00048488"/>
    </source>
</evidence>
<dbReference type="GO" id="GO:0046872">
    <property type="term" value="F:metal ion binding"/>
    <property type="evidence" value="ECO:0007669"/>
    <property type="project" value="UniProtKB-KW"/>
</dbReference>
<keyword evidence="9" id="KW-1185">Reference proteome</keyword>
<evidence type="ECO:0000256" key="5">
    <source>
        <dbReference type="ARBA" id="ARBA00023002"/>
    </source>
</evidence>
<dbReference type="PANTHER" id="PTHR46081">
    <property type="entry name" value="PEPTIDE METHIONINE SULFOXIDE REDUCTASE 2"/>
    <property type="match status" value="1"/>
</dbReference>
<evidence type="ECO:0000313" key="8">
    <source>
        <dbReference type="EMBL" id="RIH63168.1"/>
    </source>
</evidence>
<reference evidence="8 9" key="1">
    <citation type="journal article" date="2015" name="Int. J. Syst. Evol. Microbiol.">
        <title>Mariniphaga sediminis sp. nov., isolated from coastal sediment.</title>
        <authorList>
            <person name="Wang F.Q."/>
            <person name="Shen Q.Y."/>
            <person name="Chen G.J."/>
            <person name="Du Z.J."/>
        </authorList>
    </citation>
    <scope>NUCLEOTIDE SEQUENCE [LARGE SCALE GENOMIC DNA]</scope>
    <source>
        <strain evidence="8 9">SY21</strain>
    </source>
</reference>
<evidence type="ECO:0000256" key="2">
    <source>
        <dbReference type="ARBA" id="ARBA00012499"/>
    </source>
</evidence>
<organism evidence="8 9">
    <name type="scientific">Mariniphaga sediminis</name>
    <dbReference type="NCBI Taxonomy" id="1628158"/>
    <lineage>
        <taxon>Bacteria</taxon>
        <taxon>Pseudomonadati</taxon>
        <taxon>Bacteroidota</taxon>
        <taxon>Bacteroidia</taxon>
        <taxon>Marinilabiliales</taxon>
        <taxon>Prolixibacteraceae</taxon>
        <taxon>Mariniphaga</taxon>
    </lineage>
</organism>
<dbReference type="InterPro" id="IPR002579">
    <property type="entry name" value="Met_Sox_Rdtase_MsrB_dom"/>
</dbReference>
<proteinExistence type="predicted"/>
<dbReference type="InterPro" id="IPR028427">
    <property type="entry name" value="Met_Sox_Rdtase_MsrB"/>
</dbReference>
<sequence>MAFSACGQKVRQTKEPEKAEAKVEAQEKIMEEQKVKNFKPLTEFEEYVIVNKGTERPFTGEYNNHKEKGTYVCKRCGTALYKSSDKFDSHCGWPSFDDEIEGAVTKTPDPDGMRTEITCSNCGGHLGHVFYGEGFTQKNTRHCVNSVSLDFIPAKK</sequence>
<comment type="catalytic activity">
    <reaction evidence="6">
        <text>L-methionyl-[protein] + [thioredoxin]-disulfide + H2O = L-methionyl-(R)-S-oxide-[protein] + [thioredoxin]-dithiol</text>
        <dbReference type="Rhea" id="RHEA:24164"/>
        <dbReference type="Rhea" id="RHEA-COMP:10698"/>
        <dbReference type="Rhea" id="RHEA-COMP:10700"/>
        <dbReference type="Rhea" id="RHEA-COMP:12313"/>
        <dbReference type="Rhea" id="RHEA-COMP:12314"/>
        <dbReference type="ChEBI" id="CHEBI:15377"/>
        <dbReference type="ChEBI" id="CHEBI:16044"/>
        <dbReference type="ChEBI" id="CHEBI:29950"/>
        <dbReference type="ChEBI" id="CHEBI:45764"/>
        <dbReference type="ChEBI" id="CHEBI:50058"/>
        <dbReference type="EC" id="1.8.4.12"/>
    </reaction>
</comment>
<dbReference type="NCBIfam" id="TIGR00357">
    <property type="entry name" value="peptide-methionine (R)-S-oxide reductase MsrB"/>
    <property type="match status" value="1"/>
</dbReference>
<gene>
    <name evidence="8" type="ORF">D1164_21145</name>
</gene>
<dbReference type="OrthoDB" id="4174719at2"/>
<feature type="domain" description="MsrB" evidence="7">
    <location>
        <begin position="34"/>
        <end position="154"/>
    </location>
</feature>
<keyword evidence="4" id="KW-0862">Zinc</keyword>
<protein>
    <recommendedName>
        <fullName evidence="2">peptide-methionine (R)-S-oxide reductase</fullName>
        <ecNumber evidence="2">1.8.4.12</ecNumber>
    </recommendedName>
</protein>
<dbReference type="NCBIfam" id="NF004036">
    <property type="entry name" value="PRK05508.1"/>
    <property type="match status" value="1"/>
</dbReference>
<dbReference type="Proteomes" id="UP000266441">
    <property type="component" value="Unassembled WGS sequence"/>
</dbReference>
<name>A0A399CW04_9BACT</name>
<comment type="caution">
    <text evidence="8">The sequence shown here is derived from an EMBL/GenBank/DDBJ whole genome shotgun (WGS) entry which is preliminary data.</text>
</comment>
<evidence type="ECO:0000259" key="7">
    <source>
        <dbReference type="PROSITE" id="PS51790"/>
    </source>
</evidence>
<evidence type="ECO:0000256" key="4">
    <source>
        <dbReference type="ARBA" id="ARBA00022833"/>
    </source>
</evidence>